<evidence type="ECO:0000313" key="2">
    <source>
        <dbReference type="EMBL" id="KAJ5489474.1"/>
    </source>
</evidence>
<sequence>MMSWRLGLGLSSGGGCPKRSEIRQSTRHRVSSSPQTGSAQQLKGLQAGTRCRASLPEVTSTLGRWVLSELVLLGDMHARSNLDSQSSSRLIPSFQGKDLQLQSAVIRRDDEDGQLETLPPVVASTCDWCGTLVAQHRRPLGLDPPRFEL</sequence>
<proteinExistence type="predicted"/>
<comment type="caution">
    <text evidence="2">The sequence shown here is derived from an EMBL/GenBank/DDBJ whole genome shotgun (WGS) entry which is preliminary data.</text>
</comment>
<feature type="compositionally biased region" description="Polar residues" evidence="1">
    <location>
        <begin position="31"/>
        <end position="43"/>
    </location>
</feature>
<gene>
    <name evidence="2" type="ORF">N7539_004364</name>
</gene>
<accession>A0A9W9XDN8</accession>
<dbReference type="EMBL" id="JAPWDQ010000004">
    <property type="protein sequence ID" value="KAJ5489474.1"/>
    <property type="molecule type" value="Genomic_DNA"/>
</dbReference>
<keyword evidence="3" id="KW-1185">Reference proteome</keyword>
<dbReference type="GeneID" id="81624215"/>
<organism evidence="2 3">
    <name type="scientific">Penicillium diatomitis</name>
    <dbReference type="NCBI Taxonomy" id="2819901"/>
    <lineage>
        <taxon>Eukaryota</taxon>
        <taxon>Fungi</taxon>
        <taxon>Dikarya</taxon>
        <taxon>Ascomycota</taxon>
        <taxon>Pezizomycotina</taxon>
        <taxon>Eurotiomycetes</taxon>
        <taxon>Eurotiomycetidae</taxon>
        <taxon>Eurotiales</taxon>
        <taxon>Aspergillaceae</taxon>
        <taxon>Penicillium</taxon>
    </lineage>
</organism>
<evidence type="ECO:0000256" key="1">
    <source>
        <dbReference type="SAM" id="MobiDB-lite"/>
    </source>
</evidence>
<dbReference type="RefSeq" id="XP_056791507.1">
    <property type="nucleotide sequence ID" value="XM_056933966.1"/>
</dbReference>
<protein>
    <submittedName>
        <fullName evidence="2">Uncharacterized protein</fullName>
    </submittedName>
</protein>
<reference evidence="2" key="1">
    <citation type="submission" date="2022-12" db="EMBL/GenBank/DDBJ databases">
        <authorList>
            <person name="Petersen C."/>
        </authorList>
    </citation>
    <scope>NUCLEOTIDE SEQUENCE</scope>
    <source>
        <strain evidence="2">IBT 30728</strain>
    </source>
</reference>
<dbReference type="AlphaFoldDB" id="A0A9W9XDN8"/>
<reference evidence="2" key="2">
    <citation type="journal article" date="2023" name="IMA Fungus">
        <title>Comparative genomic study of the Penicillium genus elucidates a diverse pangenome and 15 lateral gene transfer events.</title>
        <authorList>
            <person name="Petersen C."/>
            <person name="Sorensen T."/>
            <person name="Nielsen M.R."/>
            <person name="Sondergaard T.E."/>
            <person name="Sorensen J.L."/>
            <person name="Fitzpatrick D.A."/>
            <person name="Frisvad J.C."/>
            <person name="Nielsen K.L."/>
        </authorList>
    </citation>
    <scope>NUCLEOTIDE SEQUENCE</scope>
    <source>
        <strain evidence="2">IBT 30728</strain>
    </source>
</reference>
<name>A0A9W9XDN8_9EURO</name>
<dbReference type="Proteomes" id="UP001148312">
    <property type="component" value="Unassembled WGS sequence"/>
</dbReference>
<evidence type="ECO:0000313" key="3">
    <source>
        <dbReference type="Proteomes" id="UP001148312"/>
    </source>
</evidence>
<feature type="region of interest" description="Disordered" evidence="1">
    <location>
        <begin position="1"/>
        <end position="47"/>
    </location>
</feature>
<dbReference type="PROSITE" id="PS51257">
    <property type="entry name" value="PROKAR_LIPOPROTEIN"/>
    <property type="match status" value="1"/>
</dbReference>